<proteinExistence type="predicted"/>
<reference evidence="2" key="1">
    <citation type="submission" date="2005-09" db="EMBL/GenBank/DDBJ databases">
        <title>Annotation of the Aspergillus terreus NIH2624 genome.</title>
        <authorList>
            <person name="Birren B.W."/>
            <person name="Lander E.S."/>
            <person name="Galagan J.E."/>
            <person name="Nusbaum C."/>
            <person name="Devon K."/>
            <person name="Henn M."/>
            <person name="Ma L.-J."/>
            <person name="Jaffe D.B."/>
            <person name="Butler J."/>
            <person name="Alvarez P."/>
            <person name="Gnerre S."/>
            <person name="Grabherr M."/>
            <person name="Kleber M."/>
            <person name="Mauceli E.W."/>
            <person name="Brockman W."/>
            <person name="Rounsley S."/>
            <person name="Young S.K."/>
            <person name="LaButti K."/>
            <person name="Pushparaj V."/>
            <person name="DeCaprio D."/>
            <person name="Crawford M."/>
            <person name="Koehrsen M."/>
            <person name="Engels R."/>
            <person name="Montgomery P."/>
            <person name="Pearson M."/>
            <person name="Howarth C."/>
            <person name="Larson L."/>
            <person name="Luoma S."/>
            <person name="White J."/>
            <person name="Alvarado L."/>
            <person name="Kodira C.D."/>
            <person name="Zeng Q."/>
            <person name="Oleary S."/>
            <person name="Yandava C."/>
            <person name="Denning D.W."/>
            <person name="Nierman W.C."/>
            <person name="Milne T."/>
            <person name="Madden K."/>
        </authorList>
    </citation>
    <scope>NUCLEOTIDE SEQUENCE [LARGE SCALE GENOMIC DNA]</scope>
    <source>
        <strain evidence="2">NIH 2624 / FGSC A1156</strain>
    </source>
</reference>
<evidence type="ECO:0000313" key="1">
    <source>
        <dbReference type="EMBL" id="EAU38744.1"/>
    </source>
</evidence>
<dbReference type="VEuPathDB" id="FungiDB:ATEG_00098"/>
<dbReference type="Proteomes" id="UP000007963">
    <property type="component" value="Unassembled WGS sequence"/>
</dbReference>
<organism evidence="1 2">
    <name type="scientific">Aspergillus terreus (strain NIH 2624 / FGSC A1156)</name>
    <dbReference type="NCBI Taxonomy" id="341663"/>
    <lineage>
        <taxon>Eukaryota</taxon>
        <taxon>Fungi</taxon>
        <taxon>Dikarya</taxon>
        <taxon>Ascomycota</taxon>
        <taxon>Pezizomycotina</taxon>
        <taxon>Eurotiomycetes</taxon>
        <taxon>Eurotiomycetidae</taxon>
        <taxon>Eurotiales</taxon>
        <taxon>Aspergillaceae</taxon>
        <taxon>Aspergillus</taxon>
        <taxon>Aspergillus subgen. Circumdati</taxon>
    </lineage>
</organism>
<dbReference type="RefSeq" id="XP_001210184.1">
    <property type="nucleotide sequence ID" value="XM_001210184.1"/>
</dbReference>
<dbReference type="AlphaFoldDB" id="Q0D1T6"/>
<dbReference type="HOGENOM" id="CLU_578668_0_0_1"/>
<evidence type="ECO:0000313" key="2">
    <source>
        <dbReference type="Proteomes" id="UP000007963"/>
    </source>
</evidence>
<protein>
    <submittedName>
        <fullName evidence="1">Uncharacterized protein</fullName>
    </submittedName>
</protein>
<dbReference type="STRING" id="341663.Q0D1T6"/>
<dbReference type="GeneID" id="4354855"/>
<sequence length="472" mass="53729">MALPSLDSNKQQRDQIQFPDLLTIIHQLIDFMFSENKLQLDLRQGIYRSVITAVGGSEAFANIIYNTIDPDIRALKNQLITAEMLHAIRLKQSSNNPAIWEDPHGGYLDFVTQTSLPTYLRFYVGQSCLPKQRVSKHIQEISKKSKRSLHYYIISNKPDRYANFIRLWRIPFPPQTNSMLMLGFENFLEMVMCRAFQSLPTSSLEEIFGLCPGPLGQYSNIGLNVMSPLLQGRSLSPYSRYKVVQLLCDSPDSEICAWTLYRNNENYQPHESPEKLPVRRYKGKEGYCSAFHQAISTSLNFEDVQASENIWCPLEVHTIDPQSWFRSTIAMLQQNNAIGTEAEMICPVGSSDASIGIVFEATLLHDYNENGQVSLPWGLRESGFQASNSLIWPFNLRRYTGIPESFQVQSFTASAYEILRDAFQELVAGTHLRVIIICGDLEDILPTNTTKVPLTLDNMAFDLWIETQEKKG</sequence>
<dbReference type="EMBL" id="CH476594">
    <property type="protein sequence ID" value="EAU38744.1"/>
    <property type="molecule type" value="Genomic_DNA"/>
</dbReference>
<name>Q0D1T6_ASPTN</name>
<dbReference type="OrthoDB" id="4481344at2759"/>
<gene>
    <name evidence="1" type="ORF">ATEG_00098</name>
</gene>
<accession>Q0D1T6</accession>